<feature type="transmembrane region" description="Helical" evidence="1">
    <location>
        <begin position="141"/>
        <end position="161"/>
    </location>
</feature>
<protein>
    <recommendedName>
        <fullName evidence="4">Zinc-finger domain-containing protein</fullName>
    </recommendedName>
</protein>
<keyword evidence="1" id="KW-0812">Transmembrane</keyword>
<comment type="caution">
    <text evidence="2">The sequence shown here is derived from an EMBL/GenBank/DDBJ whole genome shotgun (WGS) entry which is preliminary data.</text>
</comment>
<evidence type="ECO:0000313" key="2">
    <source>
        <dbReference type="EMBL" id="MBD1380750.1"/>
    </source>
</evidence>
<keyword evidence="3" id="KW-1185">Reference proteome</keyword>
<proteinExistence type="predicted"/>
<evidence type="ECO:0000313" key="3">
    <source>
        <dbReference type="Proteomes" id="UP000626844"/>
    </source>
</evidence>
<name>A0A926RXJ4_9BACI</name>
<sequence>MTKFDDLHILCQELIPIYSEIDEEAKQVIERHAEECEFCKKKLNTAANIEITPKEMNDDNTPVKRFKKLFLLKKVNTLLVLTLRVIVLGLITFDFFQRFSQNIPHGIQFEGLRASLVLFYIPLSFVLLMFTWFIKNKRTFWITLILDVLILYFFDNIIRLFV</sequence>
<dbReference type="EMBL" id="JACXAI010000012">
    <property type="protein sequence ID" value="MBD1380750.1"/>
    <property type="molecule type" value="Genomic_DNA"/>
</dbReference>
<keyword evidence="1" id="KW-0472">Membrane</keyword>
<feature type="transmembrane region" description="Helical" evidence="1">
    <location>
        <begin position="116"/>
        <end position="134"/>
    </location>
</feature>
<evidence type="ECO:0008006" key="4">
    <source>
        <dbReference type="Google" id="ProtNLM"/>
    </source>
</evidence>
<evidence type="ECO:0000256" key="1">
    <source>
        <dbReference type="SAM" id="Phobius"/>
    </source>
</evidence>
<feature type="transmembrane region" description="Helical" evidence="1">
    <location>
        <begin position="75"/>
        <end position="96"/>
    </location>
</feature>
<accession>A0A926RXJ4</accession>
<dbReference type="AlphaFoldDB" id="A0A926RXJ4"/>
<gene>
    <name evidence="2" type="ORF">IC621_10960</name>
</gene>
<reference evidence="2" key="1">
    <citation type="submission" date="2020-09" db="EMBL/GenBank/DDBJ databases">
        <title>A novel bacterium of genus Bacillus, isolated from South China Sea.</title>
        <authorList>
            <person name="Huang H."/>
            <person name="Mo K."/>
            <person name="Hu Y."/>
        </authorList>
    </citation>
    <scope>NUCLEOTIDE SEQUENCE</scope>
    <source>
        <strain evidence="2">IB182487</strain>
    </source>
</reference>
<keyword evidence="1" id="KW-1133">Transmembrane helix</keyword>
<organism evidence="2 3">
    <name type="scientific">Metabacillus arenae</name>
    <dbReference type="NCBI Taxonomy" id="2771434"/>
    <lineage>
        <taxon>Bacteria</taxon>
        <taxon>Bacillati</taxon>
        <taxon>Bacillota</taxon>
        <taxon>Bacilli</taxon>
        <taxon>Bacillales</taxon>
        <taxon>Bacillaceae</taxon>
        <taxon>Metabacillus</taxon>
    </lineage>
</organism>
<dbReference type="RefSeq" id="WP_191158349.1">
    <property type="nucleotide sequence ID" value="NZ_JACXAI010000012.1"/>
</dbReference>
<dbReference type="Proteomes" id="UP000626844">
    <property type="component" value="Unassembled WGS sequence"/>
</dbReference>